<dbReference type="RefSeq" id="WP_095981295.1">
    <property type="nucleotide sequence ID" value="NZ_CP022163.1"/>
</dbReference>
<name>A0A250IPY0_9BACT</name>
<keyword evidence="2" id="KW-0560">Oxidoreductase</keyword>
<dbReference type="InterPro" id="IPR004360">
    <property type="entry name" value="Glyas_Fos-R_dOase_dom"/>
</dbReference>
<dbReference type="PROSITE" id="PS51819">
    <property type="entry name" value="VOC"/>
    <property type="match status" value="1"/>
</dbReference>
<dbReference type="InterPro" id="IPR037523">
    <property type="entry name" value="VOC_core"/>
</dbReference>
<keyword evidence="3" id="KW-1185">Reference proteome</keyword>
<dbReference type="OrthoDB" id="9803142at2"/>
<dbReference type="SUPFAM" id="SSF54593">
    <property type="entry name" value="Glyoxalase/Bleomycin resistance protein/Dihydroxybiphenyl dioxygenase"/>
    <property type="match status" value="1"/>
</dbReference>
<dbReference type="Proteomes" id="UP000217289">
    <property type="component" value="Chromosome"/>
</dbReference>
<keyword evidence="2" id="KW-0223">Dioxygenase</keyword>
<proteinExistence type="predicted"/>
<dbReference type="CDD" id="cd06587">
    <property type="entry name" value="VOC"/>
    <property type="match status" value="1"/>
</dbReference>
<sequence>MTTATESTPERKIEPALKLNFYSHATLDCRDIQRTRKFFQEFLGFETVQMADMAFWARLGGDQIIVVVQSPARKENMPFLNHNGLDVGTEAEVDAAYAVVKRDAEKWGLKKITRPVVQHGTYCFYFWDMDDNAWEILANPQGGYSWGFKLGDQEGAGHMSRDFKRPPSTLGKGE</sequence>
<dbReference type="Pfam" id="PF00903">
    <property type="entry name" value="Glyoxalase"/>
    <property type="match status" value="1"/>
</dbReference>
<reference evidence="2 3" key="1">
    <citation type="submission" date="2017-06" db="EMBL/GenBank/DDBJ databases">
        <authorList>
            <person name="Kim H.J."/>
            <person name="Triplett B.A."/>
        </authorList>
    </citation>
    <scope>NUCLEOTIDE SEQUENCE [LARGE SCALE GENOMIC DNA]</scope>
    <source>
        <strain evidence="2 3">DSM 14713</strain>
    </source>
</reference>
<dbReference type="EMBL" id="CP022163">
    <property type="protein sequence ID" value="ATB33217.1"/>
    <property type="molecule type" value="Genomic_DNA"/>
</dbReference>
<dbReference type="InterPro" id="IPR029068">
    <property type="entry name" value="Glyas_Bleomycin-R_OHBP_Dase"/>
</dbReference>
<gene>
    <name evidence="2" type="ORF">MEBOL_006706</name>
</gene>
<protein>
    <submittedName>
        <fullName evidence="2">Glyoxalase/bleomycin resistance protein/dioxygenase</fullName>
    </submittedName>
</protein>
<dbReference type="Gene3D" id="3.10.180.10">
    <property type="entry name" value="2,3-Dihydroxybiphenyl 1,2-Dioxygenase, domain 1"/>
    <property type="match status" value="1"/>
</dbReference>
<evidence type="ECO:0000259" key="1">
    <source>
        <dbReference type="PROSITE" id="PS51819"/>
    </source>
</evidence>
<dbReference type="GO" id="GO:0051213">
    <property type="term" value="F:dioxygenase activity"/>
    <property type="evidence" value="ECO:0007669"/>
    <property type="project" value="UniProtKB-KW"/>
</dbReference>
<feature type="domain" description="VOC" evidence="1">
    <location>
        <begin position="21"/>
        <end position="139"/>
    </location>
</feature>
<accession>A0A250IPY0</accession>
<evidence type="ECO:0000313" key="2">
    <source>
        <dbReference type="EMBL" id="ATB33217.1"/>
    </source>
</evidence>
<organism evidence="2 3">
    <name type="scientific">Melittangium boletus DSM 14713</name>
    <dbReference type="NCBI Taxonomy" id="1294270"/>
    <lineage>
        <taxon>Bacteria</taxon>
        <taxon>Pseudomonadati</taxon>
        <taxon>Myxococcota</taxon>
        <taxon>Myxococcia</taxon>
        <taxon>Myxococcales</taxon>
        <taxon>Cystobacterineae</taxon>
        <taxon>Archangiaceae</taxon>
        <taxon>Melittangium</taxon>
    </lineage>
</organism>
<dbReference type="AlphaFoldDB" id="A0A250IPY0"/>
<evidence type="ECO:0000313" key="3">
    <source>
        <dbReference type="Proteomes" id="UP000217289"/>
    </source>
</evidence>
<dbReference type="KEGG" id="mbd:MEBOL_006706"/>